<dbReference type="PANTHER" id="PTHR46118:SF4">
    <property type="entry name" value="PROTEIN ABHD11"/>
    <property type="match status" value="1"/>
</dbReference>
<feature type="domain" description="AB hydrolase-1" evidence="2">
    <location>
        <begin position="12"/>
        <end position="110"/>
    </location>
</feature>
<dbReference type="Proteomes" id="UP000281985">
    <property type="component" value="Unassembled WGS sequence"/>
</dbReference>
<dbReference type="AlphaFoldDB" id="A0A3M0FWV9"/>
<dbReference type="SUPFAM" id="SSF53474">
    <property type="entry name" value="alpha/beta-Hydrolases"/>
    <property type="match status" value="1"/>
</dbReference>
<accession>A0A3M0FWV9</accession>
<keyword evidence="1 3" id="KW-0378">Hydrolase</keyword>
<dbReference type="RefSeq" id="WP_121918017.1">
    <property type="nucleotide sequence ID" value="NZ_REFV01000012.1"/>
</dbReference>
<dbReference type="PANTHER" id="PTHR46118">
    <property type="entry name" value="PROTEIN ABHD11"/>
    <property type="match status" value="1"/>
</dbReference>
<keyword evidence="4" id="KW-1185">Reference proteome</keyword>
<evidence type="ECO:0000259" key="2">
    <source>
        <dbReference type="Pfam" id="PF00561"/>
    </source>
</evidence>
<evidence type="ECO:0000256" key="1">
    <source>
        <dbReference type="ARBA" id="ARBA00022801"/>
    </source>
</evidence>
<dbReference type="InterPro" id="IPR000073">
    <property type="entry name" value="AB_hydrolase_1"/>
</dbReference>
<dbReference type="EMBL" id="REFV01000012">
    <property type="protein sequence ID" value="RMB57161.1"/>
    <property type="molecule type" value="Genomic_DNA"/>
</dbReference>
<dbReference type="Gene3D" id="3.40.50.1820">
    <property type="entry name" value="alpha/beta hydrolase"/>
    <property type="match status" value="1"/>
</dbReference>
<dbReference type="PRINTS" id="PR00111">
    <property type="entry name" value="ABHYDROLASE"/>
</dbReference>
<organism evidence="3 4">
    <name type="scientific">Dokdonia sinensis</name>
    <dbReference type="NCBI Taxonomy" id="2479847"/>
    <lineage>
        <taxon>Bacteria</taxon>
        <taxon>Pseudomonadati</taxon>
        <taxon>Bacteroidota</taxon>
        <taxon>Flavobacteriia</taxon>
        <taxon>Flavobacteriales</taxon>
        <taxon>Flavobacteriaceae</taxon>
        <taxon>Dokdonia</taxon>
    </lineage>
</organism>
<evidence type="ECO:0000313" key="3">
    <source>
        <dbReference type="EMBL" id="RMB57161.1"/>
    </source>
</evidence>
<name>A0A3M0FWV9_9FLAO</name>
<gene>
    <name evidence="3" type="ORF">EAX61_12390</name>
</gene>
<dbReference type="Pfam" id="PF00561">
    <property type="entry name" value="Abhydrolase_1"/>
    <property type="match status" value="1"/>
</dbReference>
<sequence length="254" mass="28832">MLHSKIIGEGIPFVILHGFLGMGDNWKTLGGQFADKGYEVHLVDQRNHGRSFHSEHFNYELLVEDLKAYCDKKDLKEIVLLGHSMGGKTAMLFATTYPNVVKKLIIADISPRAYPQHHQVILKGLMALSEDKEALSGRSEADNFLSQYIPEIGIRQFLLKNLYWKEKGELGLRMNLSALITHIEEIGKPLPVEKKYSAETLFLRGEHSDYIGEEDENLIHSAFAKAELKTIPKAGHWLHAENPKVFLKEVLNFL</sequence>
<proteinExistence type="predicted"/>
<reference evidence="3 4" key="1">
    <citation type="submission" date="2018-10" db="EMBL/GenBank/DDBJ databases">
        <title>Dokdonia luteus sp. nov., isolated from sea water.</title>
        <authorList>
            <person name="Zhou L.Y."/>
            <person name="Du Z.J."/>
        </authorList>
    </citation>
    <scope>NUCLEOTIDE SEQUENCE [LARGE SCALE GENOMIC DNA]</scope>
    <source>
        <strain evidence="3 4">SH27</strain>
    </source>
</reference>
<dbReference type="GO" id="GO:0052689">
    <property type="term" value="F:carboxylic ester hydrolase activity"/>
    <property type="evidence" value="ECO:0007669"/>
    <property type="project" value="TreeGrafter"/>
</dbReference>
<dbReference type="InterPro" id="IPR029058">
    <property type="entry name" value="AB_hydrolase_fold"/>
</dbReference>
<dbReference type="OrthoDB" id="9808398at2"/>
<comment type="caution">
    <text evidence="3">The sequence shown here is derived from an EMBL/GenBank/DDBJ whole genome shotgun (WGS) entry which is preliminary data.</text>
</comment>
<protein>
    <submittedName>
        <fullName evidence="3">Alpha/beta fold hydrolase</fullName>
    </submittedName>
</protein>
<evidence type="ECO:0000313" key="4">
    <source>
        <dbReference type="Proteomes" id="UP000281985"/>
    </source>
</evidence>